<dbReference type="Proteomes" id="UP001387100">
    <property type="component" value="Unassembled WGS sequence"/>
</dbReference>
<protein>
    <submittedName>
        <fullName evidence="2">Zinc metallochaperone AztD</fullName>
    </submittedName>
</protein>
<gene>
    <name evidence="2" type="primary">aztD</name>
    <name evidence="2" type="ORF">WDZ17_09675</name>
</gene>
<dbReference type="InterPro" id="IPR011044">
    <property type="entry name" value="Quino_amine_DH_bsu"/>
</dbReference>
<dbReference type="RefSeq" id="WP_339574944.1">
    <property type="nucleotide sequence ID" value="NZ_JBBIAA010000009.1"/>
</dbReference>
<dbReference type="SUPFAM" id="SSF50969">
    <property type="entry name" value="YVTN repeat-like/Quinoprotein amine dehydrogenase"/>
    <property type="match status" value="1"/>
</dbReference>
<evidence type="ECO:0000256" key="1">
    <source>
        <dbReference type="SAM" id="MobiDB-lite"/>
    </source>
</evidence>
<dbReference type="Gene3D" id="2.130.10.10">
    <property type="entry name" value="YVTN repeat-like/Quinoprotein amine dehydrogenase"/>
    <property type="match status" value="1"/>
</dbReference>
<feature type="region of interest" description="Disordered" evidence="1">
    <location>
        <begin position="366"/>
        <end position="408"/>
    </location>
</feature>
<keyword evidence="3" id="KW-1185">Reference proteome</keyword>
<feature type="compositionally biased region" description="Basic and acidic residues" evidence="1">
    <location>
        <begin position="380"/>
        <end position="408"/>
    </location>
</feature>
<name>A0ABU8RKQ1_9ACTN</name>
<reference evidence="2 3" key="1">
    <citation type="journal article" date="2017" name="Int. J. Syst. Evol. Microbiol.">
        <title>Pseudokineococcus basanitobsidens sp. nov., isolated from volcanic rock.</title>
        <authorList>
            <person name="Lee D.W."/>
            <person name="Park M.Y."/>
            <person name="Kim J.J."/>
            <person name="Kim B.S."/>
        </authorList>
    </citation>
    <scope>NUCLEOTIDE SEQUENCE [LARGE SCALE GENOMIC DNA]</scope>
    <source>
        <strain evidence="2 3">DSM 103726</strain>
    </source>
</reference>
<dbReference type="EMBL" id="JBBIAA010000009">
    <property type="protein sequence ID" value="MEJ5945559.1"/>
    <property type="molecule type" value="Genomic_DNA"/>
</dbReference>
<dbReference type="NCBIfam" id="NF038015">
    <property type="entry name" value="AztD"/>
    <property type="match status" value="1"/>
</dbReference>
<dbReference type="InterPro" id="IPR047697">
    <property type="entry name" value="AztD-like"/>
</dbReference>
<evidence type="ECO:0000313" key="3">
    <source>
        <dbReference type="Proteomes" id="UP001387100"/>
    </source>
</evidence>
<organism evidence="2 3">
    <name type="scientific">Pseudokineococcus basanitobsidens</name>
    <dbReference type="NCBI Taxonomy" id="1926649"/>
    <lineage>
        <taxon>Bacteria</taxon>
        <taxon>Bacillati</taxon>
        <taxon>Actinomycetota</taxon>
        <taxon>Actinomycetes</taxon>
        <taxon>Kineosporiales</taxon>
        <taxon>Kineosporiaceae</taxon>
        <taxon>Pseudokineococcus</taxon>
    </lineage>
</organism>
<evidence type="ECO:0000313" key="2">
    <source>
        <dbReference type="EMBL" id="MEJ5945559.1"/>
    </source>
</evidence>
<dbReference type="InterPro" id="IPR015943">
    <property type="entry name" value="WD40/YVTN_repeat-like_dom_sf"/>
</dbReference>
<comment type="caution">
    <text evidence="2">The sequence shown here is derived from an EMBL/GenBank/DDBJ whole genome shotgun (WGS) entry which is preliminary data.</text>
</comment>
<accession>A0ABU8RKQ1</accession>
<proteinExistence type="predicted"/>
<sequence length="408" mass="42454">MATETPRLVVTQQGHGAVVLDATTLEPVGDLELPGYARLNAAGDGRHVLVSTTGGFGVLDAGTWAEPHGDHRHHWTSDPVMTDVVHPAEEPGHVVVHAGRTALFDDGTGVATVLAAGAVAEEDPQARVVEAPAAHHGVAVEMSDGRLVSTEGTEDARSTVVLRGADGEELARTDACPGVHGEATAAQERAVVGCEDGVVVVDGGTLTKVQAPDAYGRVGNQAGSEASTVVLGDYKRVPEPEVPEATRTISLTDTATAQMRLVDLPSSYTFRSLGRGEEGEALVLGTDGALHVVDPTSGELRRSVPVVEPWTEPQEWQEPRPALRVHEGTAYVSEPATRQVHAVDVETGEVFASVTLDEVPDEMAVATGAVTQEAAEPEGEDGHAPAGDGHEHEDGHGHEDGAVGESSR</sequence>